<dbReference type="Proteomes" id="UP000077701">
    <property type="component" value="Unassembled WGS sequence"/>
</dbReference>
<reference evidence="1 2" key="1">
    <citation type="journal article" date="2016" name="Genome Announc.">
        <title>Draft Genome Sequence of Planomonospora sphaerica JCM9374, a Rare Actinomycete.</title>
        <authorList>
            <person name="Dohra H."/>
            <person name="Suzuki T."/>
            <person name="Inoue Y."/>
            <person name="Kodani S."/>
        </authorList>
    </citation>
    <scope>NUCLEOTIDE SEQUENCE [LARGE SCALE GENOMIC DNA]</scope>
    <source>
        <strain evidence="1 2">JCM 9374</strain>
    </source>
</reference>
<sequence>MQGKKVLKWSAIIFVVFFLFTRPDDAAHTVRGAIDSMYTAADSLAQFVSHLS</sequence>
<dbReference type="STRING" id="161355.PS9374_04859"/>
<organism evidence="1 2">
    <name type="scientific">Planomonospora sphaerica</name>
    <dbReference type="NCBI Taxonomy" id="161355"/>
    <lineage>
        <taxon>Bacteria</taxon>
        <taxon>Bacillati</taxon>
        <taxon>Actinomycetota</taxon>
        <taxon>Actinomycetes</taxon>
        <taxon>Streptosporangiales</taxon>
        <taxon>Streptosporangiaceae</taxon>
        <taxon>Planomonospora</taxon>
    </lineage>
</organism>
<accession>A0A171DK39</accession>
<gene>
    <name evidence="1" type="ORF">PS9374_04859</name>
</gene>
<keyword evidence="2" id="KW-1185">Reference proteome</keyword>
<evidence type="ECO:0000313" key="1">
    <source>
        <dbReference type="EMBL" id="GAT69188.1"/>
    </source>
</evidence>
<dbReference type="AlphaFoldDB" id="A0A171DK39"/>
<dbReference type="RefSeq" id="WP_189238786.1">
    <property type="nucleotide sequence ID" value="NZ_BDCX01000012.1"/>
</dbReference>
<comment type="caution">
    <text evidence="1">The sequence shown here is derived from an EMBL/GenBank/DDBJ whole genome shotgun (WGS) entry which is preliminary data.</text>
</comment>
<proteinExistence type="predicted"/>
<dbReference type="EMBL" id="BDCX01000012">
    <property type="protein sequence ID" value="GAT69188.1"/>
    <property type="molecule type" value="Genomic_DNA"/>
</dbReference>
<evidence type="ECO:0000313" key="2">
    <source>
        <dbReference type="Proteomes" id="UP000077701"/>
    </source>
</evidence>
<protein>
    <submittedName>
        <fullName evidence="1">Uncharacterized protein</fullName>
    </submittedName>
</protein>
<name>A0A171DK39_9ACTN</name>
<reference evidence="2" key="2">
    <citation type="submission" date="2016-04" db="EMBL/GenBank/DDBJ databases">
        <title>Planomonospora sphaerica JCM9374 whole genome shotgun sequence.</title>
        <authorList>
            <person name="Suzuki T."/>
            <person name="Dohra H."/>
            <person name="Kodani S."/>
        </authorList>
    </citation>
    <scope>NUCLEOTIDE SEQUENCE [LARGE SCALE GENOMIC DNA]</scope>
    <source>
        <strain evidence="2">JCM 9374</strain>
    </source>
</reference>